<comment type="caution">
    <text evidence="2">The sequence shown here is derived from an EMBL/GenBank/DDBJ whole genome shotgun (WGS) entry which is preliminary data.</text>
</comment>
<dbReference type="EMBL" id="SJKC01000001">
    <property type="protein sequence ID" value="TCC40566.1"/>
    <property type="molecule type" value="Genomic_DNA"/>
</dbReference>
<dbReference type="Gene3D" id="3.40.50.300">
    <property type="entry name" value="P-loop containing nucleotide triphosphate hydrolases"/>
    <property type="match status" value="2"/>
</dbReference>
<evidence type="ECO:0000313" key="2">
    <source>
        <dbReference type="EMBL" id="TCC40566.1"/>
    </source>
</evidence>
<proteinExistence type="predicted"/>
<dbReference type="Proteomes" id="UP000294225">
    <property type="component" value="Unassembled WGS sequence"/>
</dbReference>
<organism evidence="2 3">
    <name type="scientific">Kribbella speibonae</name>
    <dbReference type="NCBI Taxonomy" id="1572660"/>
    <lineage>
        <taxon>Bacteria</taxon>
        <taxon>Bacillati</taxon>
        <taxon>Actinomycetota</taxon>
        <taxon>Actinomycetes</taxon>
        <taxon>Propionibacteriales</taxon>
        <taxon>Kribbellaceae</taxon>
        <taxon>Kribbella</taxon>
    </lineage>
</organism>
<dbReference type="PANTHER" id="PTHR30121">
    <property type="entry name" value="UNCHARACTERIZED PROTEIN YJGR-RELATED"/>
    <property type="match status" value="1"/>
</dbReference>
<dbReference type="AlphaFoldDB" id="A0A4R0J7Z7"/>
<keyword evidence="2" id="KW-0067">ATP-binding</keyword>
<evidence type="ECO:0000313" key="3">
    <source>
        <dbReference type="Proteomes" id="UP000294225"/>
    </source>
</evidence>
<reference evidence="2 3" key="1">
    <citation type="submission" date="2019-02" db="EMBL/GenBank/DDBJ databases">
        <title>Kribbella capetownensis sp. nov. and Kribbella speibonae sp. nov., isolated from soil.</title>
        <authorList>
            <person name="Curtis S.M."/>
            <person name="Norton I."/>
            <person name="Everest G.J."/>
            <person name="Meyers P.R."/>
        </authorList>
    </citation>
    <scope>NUCLEOTIDE SEQUENCE [LARGE SCALE GENOMIC DNA]</scope>
    <source>
        <strain evidence="2 3">YM55</strain>
    </source>
</reference>
<accession>A0A4R0J7Z7</accession>
<name>A0A4R0J7Z7_9ACTN</name>
<sequence>MIASGVPRWRVTSVPLAGGPEAAGRLTALRRGLLPALSVQAAAGRAFSCCWTRPVAGGPIEVRVGIEPVDGAVSYPVGARAVAADAVDFPCWVGVDGAHDVLTALPEAEVEPAGTLEDLAEALPAFAWLVRASPLGAHERGELLDDLHLRMTIGLDREKISGRDALELERDRARYRDFSAAQGGLWTVQILAGATDESTAHLVAQTLSGTADLHATPYTLHNSPGLDPTGFAATGELLAAVARPPVREIAGVRVVEQVRFDLTPETPADGIPLGDVIDASGRAVGTMTVSRDTLNRHAFVAGATGSGKSQTIRHLLEGLTAAAVPWLVIEPAKAEYAGMAGRLGPDSSVAVVRLGDPDAIPLSLNPLEPEAGFPLQTHLDLVRALFLAAFEANEPFPQVLSQALTRCYTSYGWDLALSTGGPQYPTLADLQLTARQVVDDIGYGAELAADVRGFVDVRLTSLLLGTPGRFLGGGHPLDVADLLSRNVVLELEDVGDDQDKAFCMGVVLIRLIEHLRVRRGPSPTLRHVTVVEEAHRLLKASTDGTAGHAVEMFAGLLAEIRAYGEGLVVAEQIPAKVIPDVVKNSALKILHRLPAADDRETVGATMNLDTPQSRAIVTLPPGQAATFTDGMDRPILLKFPHNESHEKRLASPPTVASTACRSAACGPVCRDLPCTIRAIGNATALLADSPHLTLWVELLTVAHVAGLPRPVLACRLLPDSTSDRLRECVVAEAVTRAVAARAHLIRADYPPDELAEHLAGTVTRALDGGAPACPVASEINWQAGRYRFTDVPQALHHWEGRRDRPHPMTSDWRDRGLDLDGATIDEQLLSYAVRAGSRLPAAEVLWGNGQLAAAIDQLSGASDPTSRLIAAASPLHIPDAWHHYIFQLATTADTPFHPPAPNE</sequence>
<dbReference type="Pfam" id="PF05872">
    <property type="entry name" value="HerA_C"/>
    <property type="match status" value="1"/>
</dbReference>
<evidence type="ECO:0000259" key="1">
    <source>
        <dbReference type="Pfam" id="PF05872"/>
    </source>
</evidence>
<dbReference type="InterPro" id="IPR027417">
    <property type="entry name" value="P-loop_NTPase"/>
</dbReference>
<dbReference type="SUPFAM" id="SSF52540">
    <property type="entry name" value="P-loop containing nucleoside triphosphate hydrolases"/>
    <property type="match status" value="1"/>
</dbReference>
<dbReference type="PANTHER" id="PTHR30121:SF6">
    <property type="entry name" value="SLR6007 PROTEIN"/>
    <property type="match status" value="1"/>
</dbReference>
<dbReference type="InterPro" id="IPR033186">
    <property type="entry name" value="HerA_C"/>
</dbReference>
<feature type="domain" description="Helicase HerA-like C-terminal" evidence="1">
    <location>
        <begin position="287"/>
        <end position="387"/>
    </location>
</feature>
<dbReference type="InterPro" id="IPR051162">
    <property type="entry name" value="T4SS_component"/>
</dbReference>
<dbReference type="GO" id="GO:0005524">
    <property type="term" value="F:ATP binding"/>
    <property type="evidence" value="ECO:0007669"/>
    <property type="project" value="UniProtKB-KW"/>
</dbReference>
<gene>
    <name evidence="2" type="ORF">E0H92_02370</name>
</gene>
<keyword evidence="2" id="KW-0547">Nucleotide-binding</keyword>
<dbReference type="RefSeq" id="WP_131495237.1">
    <property type="nucleotide sequence ID" value="NZ_SJKC01000001.1"/>
</dbReference>
<protein>
    <submittedName>
        <fullName evidence="2">ATP-binding protein</fullName>
    </submittedName>
</protein>